<protein>
    <submittedName>
        <fullName evidence="2">Uncharacterized protein</fullName>
    </submittedName>
</protein>
<dbReference type="AlphaFoldDB" id="T0QWE6"/>
<dbReference type="Proteomes" id="UP000030762">
    <property type="component" value="Unassembled WGS sequence"/>
</dbReference>
<dbReference type="GeneID" id="19944801"/>
<evidence type="ECO:0000313" key="3">
    <source>
        <dbReference type="Proteomes" id="UP000030762"/>
    </source>
</evidence>
<keyword evidence="3" id="KW-1185">Reference proteome</keyword>
<name>T0QWE6_SAPDV</name>
<evidence type="ECO:0000256" key="1">
    <source>
        <dbReference type="SAM" id="MobiDB-lite"/>
    </source>
</evidence>
<dbReference type="OrthoDB" id="68882at2759"/>
<dbReference type="RefSeq" id="XP_008607952.1">
    <property type="nucleotide sequence ID" value="XM_008609730.1"/>
</dbReference>
<evidence type="ECO:0000313" key="2">
    <source>
        <dbReference type="EMBL" id="EQC38360.1"/>
    </source>
</evidence>
<reference evidence="2 3" key="1">
    <citation type="submission" date="2012-04" db="EMBL/GenBank/DDBJ databases">
        <title>The Genome Sequence of Saprolegnia declina VS20.</title>
        <authorList>
            <consortium name="The Broad Institute Genome Sequencing Platform"/>
            <person name="Russ C."/>
            <person name="Nusbaum C."/>
            <person name="Tyler B."/>
            <person name="van West P."/>
            <person name="Dieguez-Uribeondo J."/>
            <person name="de Bruijn I."/>
            <person name="Tripathy S."/>
            <person name="Jiang R."/>
            <person name="Young S.K."/>
            <person name="Zeng Q."/>
            <person name="Gargeya S."/>
            <person name="Fitzgerald M."/>
            <person name="Haas B."/>
            <person name="Abouelleil A."/>
            <person name="Alvarado L."/>
            <person name="Arachchi H.M."/>
            <person name="Berlin A."/>
            <person name="Chapman S.B."/>
            <person name="Goldberg J."/>
            <person name="Griggs A."/>
            <person name="Gujja S."/>
            <person name="Hansen M."/>
            <person name="Howarth C."/>
            <person name="Imamovic A."/>
            <person name="Larimer J."/>
            <person name="McCowen C."/>
            <person name="Montmayeur A."/>
            <person name="Murphy C."/>
            <person name="Neiman D."/>
            <person name="Pearson M."/>
            <person name="Priest M."/>
            <person name="Roberts A."/>
            <person name="Saif S."/>
            <person name="Shea T."/>
            <person name="Sisk P."/>
            <person name="Sykes S."/>
            <person name="Wortman J."/>
            <person name="Nusbaum C."/>
            <person name="Birren B."/>
        </authorList>
    </citation>
    <scope>NUCLEOTIDE SEQUENCE [LARGE SCALE GENOMIC DNA]</scope>
    <source>
        <strain evidence="2 3">VS20</strain>
    </source>
</reference>
<dbReference type="VEuPathDB" id="FungiDB:SDRG_04074"/>
<organism evidence="2 3">
    <name type="scientific">Saprolegnia diclina (strain VS20)</name>
    <dbReference type="NCBI Taxonomy" id="1156394"/>
    <lineage>
        <taxon>Eukaryota</taxon>
        <taxon>Sar</taxon>
        <taxon>Stramenopiles</taxon>
        <taxon>Oomycota</taxon>
        <taxon>Saprolegniomycetes</taxon>
        <taxon>Saprolegniales</taxon>
        <taxon>Saprolegniaceae</taxon>
        <taxon>Saprolegnia</taxon>
    </lineage>
</organism>
<proteinExistence type="predicted"/>
<dbReference type="OMA" id="DASKPHG"/>
<gene>
    <name evidence="2" type="ORF">SDRG_04074</name>
</gene>
<feature type="region of interest" description="Disordered" evidence="1">
    <location>
        <begin position="26"/>
        <end position="50"/>
    </location>
</feature>
<accession>T0QWE6</accession>
<dbReference type="EMBL" id="JH767141">
    <property type="protein sequence ID" value="EQC38360.1"/>
    <property type="molecule type" value="Genomic_DNA"/>
</dbReference>
<dbReference type="InParanoid" id="T0QWE6"/>
<sequence>MTMPTQSPFSITSMLNDDSCMTHCHEDDLSSDDSQTTPDARPHGRKRQRDLQLVTTLASEAMSLESTLWKMRHAVKEKMEAATAWERSARLEAIGRHTLEVQRRNLQQTVVAHCKAIHSLQSHLLKSATLSSIPMKRPRRHYFSPSPLPAIERDDTIIDASKPHGAVKMASLTSEAKELVSMRCQLIERLDQKARDASPWELSARQETLDMHSALVENRNLKACLEEYMKYLTALRFMLLKCPLANDEALTTTTM</sequence>